<comment type="caution">
    <text evidence="7">The sequence shown here is derived from an EMBL/GenBank/DDBJ whole genome shotgun (WGS) entry which is preliminary data.</text>
</comment>
<dbReference type="InterPro" id="IPR029044">
    <property type="entry name" value="Nucleotide-diphossugar_trans"/>
</dbReference>
<evidence type="ECO:0000313" key="8">
    <source>
        <dbReference type="Proteomes" id="UP000306192"/>
    </source>
</evidence>
<dbReference type="AlphaFoldDB" id="A0A4T2CCT3"/>
<feature type="domain" description="Galactosyltransferase C-terminal" evidence="6">
    <location>
        <begin position="144"/>
        <end position="193"/>
    </location>
</feature>
<dbReference type="Gene3D" id="3.90.550.10">
    <property type="entry name" value="Spore Coat Polysaccharide Biosynthesis Protein SpsA, Chain A"/>
    <property type="match status" value="1"/>
</dbReference>
<name>A0A4T2CCT3_9MICO</name>
<organism evidence="7 8">
    <name type="scientific">Subtercola vilae</name>
    <dbReference type="NCBI Taxonomy" id="2056433"/>
    <lineage>
        <taxon>Bacteria</taxon>
        <taxon>Bacillati</taxon>
        <taxon>Actinomycetota</taxon>
        <taxon>Actinomycetes</taxon>
        <taxon>Micrococcales</taxon>
        <taxon>Microbacteriaceae</taxon>
        <taxon>Subtercola</taxon>
    </lineage>
</organism>
<keyword evidence="4 7" id="KW-0808">Transferase</keyword>
<evidence type="ECO:0000313" key="7">
    <source>
        <dbReference type="EMBL" id="TIH40198.1"/>
    </source>
</evidence>
<keyword evidence="3" id="KW-0328">Glycosyltransferase</keyword>
<reference evidence="7 8" key="1">
    <citation type="journal article" date="2019" name="Microorganisms">
        <title>Systematic Affiliation and Genome Analysis of Subtercola vilae DB165(T) with Particular Emphasis on Cold Adaptation of an Isolate from a High-Altitude Cold Volcano Lake.</title>
        <authorList>
            <person name="Villalobos A.S."/>
            <person name="Wiese J."/>
            <person name="Imhoff J.F."/>
            <person name="Dorador C."/>
            <person name="Keller A."/>
            <person name="Hentschel U."/>
        </authorList>
    </citation>
    <scope>NUCLEOTIDE SEQUENCE [LARGE SCALE GENOMIC DNA]</scope>
    <source>
        <strain evidence="7 8">DB165</strain>
    </source>
</reference>
<evidence type="ECO:0000256" key="4">
    <source>
        <dbReference type="ARBA" id="ARBA00022679"/>
    </source>
</evidence>
<dbReference type="OrthoDB" id="6653642at2"/>
<keyword evidence="8" id="KW-1185">Reference proteome</keyword>
<comment type="pathway">
    <text evidence="1">Cell wall biogenesis; cell wall polysaccharide biosynthesis.</text>
</comment>
<dbReference type="GO" id="GO:0016757">
    <property type="term" value="F:glycosyltransferase activity"/>
    <property type="evidence" value="ECO:0007669"/>
    <property type="project" value="UniProtKB-KW"/>
</dbReference>
<evidence type="ECO:0000256" key="2">
    <source>
        <dbReference type="ARBA" id="ARBA00006739"/>
    </source>
</evidence>
<protein>
    <submittedName>
        <fullName evidence="7">Glycosyltransferase family 2 protein</fullName>
    </submittedName>
</protein>
<evidence type="ECO:0000259" key="6">
    <source>
        <dbReference type="Pfam" id="PF02709"/>
    </source>
</evidence>
<dbReference type="PANTHER" id="PTHR43179:SF12">
    <property type="entry name" value="GALACTOFURANOSYLTRANSFERASE GLFT2"/>
    <property type="match status" value="1"/>
</dbReference>
<proteinExistence type="inferred from homology"/>
<evidence type="ECO:0000256" key="3">
    <source>
        <dbReference type="ARBA" id="ARBA00022676"/>
    </source>
</evidence>
<dbReference type="InterPro" id="IPR027791">
    <property type="entry name" value="Galactosyl_T_C"/>
</dbReference>
<dbReference type="PANTHER" id="PTHR43179">
    <property type="entry name" value="RHAMNOSYLTRANSFERASE WBBL"/>
    <property type="match status" value="1"/>
</dbReference>
<sequence length="274" mass="28536">MAALRGSGVRHVGVWLDEAEAPTIEGVTGIHVPPGAAGMRLAAGRNAGARAAIDAGAELLVFLDADCLPGPELLRLYGAAAAQLPGAVLCGPVTYLAEGFQGQTPDELAVATAPHPARPNPAAGECVVAPAGQHALFWSLSFAVTPATWMLSGGFSELYEGYGAEDTDFAARLGPAGLDLVWVGGAHAYHQYHPTSTPPWQHLDDILRNAGIFWQRWGWWPMQGWLDAFAAAGAIELVDGVWRRVVEDASDAPESSESSAAGTRQGLGLGIGPT</sequence>
<evidence type="ECO:0000256" key="5">
    <source>
        <dbReference type="SAM" id="MobiDB-lite"/>
    </source>
</evidence>
<dbReference type="EMBL" id="QYRT01000004">
    <property type="protein sequence ID" value="TIH40198.1"/>
    <property type="molecule type" value="Genomic_DNA"/>
</dbReference>
<feature type="compositionally biased region" description="Low complexity" evidence="5">
    <location>
        <begin position="252"/>
        <end position="261"/>
    </location>
</feature>
<feature type="region of interest" description="Disordered" evidence="5">
    <location>
        <begin position="249"/>
        <end position="274"/>
    </location>
</feature>
<dbReference type="Proteomes" id="UP000306192">
    <property type="component" value="Unassembled WGS sequence"/>
</dbReference>
<accession>A0A4T2CCT3</accession>
<dbReference type="Pfam" id="PF02709">
    <property type="entry name" value="Glyco_transf_7C"/>
    <property type="match status" value="1"/>
</dbReference>
<gene>
    <name evidence="7" type="ORF">D4765_03420</name>
</gene>
<evidence type="ECO:0000256" key="1">
    <source>
        <dbReference type="ARBA" id="ARBA00004776"/>
    </source>
</evidence>
<comment type="similarity">
    <text evidence="2">Belongs to the glycosyltransferase 2 family.</text>
</comment>
<feature type="compositionally biased region" description="Gly residues" evidence="5">
    <location>
        <begin position="265"/>
        <end position="274"/>
    </location>
</feature>
<dbReference type="SUPFAM" id="SSF53448">
    <property type="entry name" value="Nucleotide-diphospho-sugar transferases"/>
    <property type="match status" value="1"/>
</dbReference>